<evidence type="ECO:0000259" key="1">
    <source>
        <dbReference type="Pfam" id="PF01575"/>
    </source>
</evidence>
<dbReference type="SUPFAM" id="SSF54637">
    <property type="entry name" value="Thioesterase/thiol ester dehydrase-isomerase"/>
    <property type="match status" value="1"/>
</dbReference>
<dbReference type="EMBL" id="BMKS01000002">
    <property type="protein sequence ID" value="GGG21773.1"/>
    <property type="molecule type" value="Genomic_DNA"/>
</dbReference>
<evidence type="ECO:0000313" key="2">
    <source>
        <dbReference type="EMBL" id="GGG21773.1"/>
    </source>
</evidence>
<dbReference type="Proteomes" id="UP000597507">
    <property type="component" value="Unassembled WGS sequence"/>
</dbReference>
<dbReference type="AlphaFoldDB" id="A0A8J2Z973"/>
<dbReference type="InterPro" id="IPR052342">
    <property type="entry name" value="MCH/BMMD"/>
</dbReference>
<sequence length="158" mass="17030">MADAAGEKLFLEDLAIGRRFAAGPEAVTLEEVLAYAARFDPQPFHTDPATTAHPVLGGHSASGWHTASLTMRMVTEALPLAWGVVGGGGEIAWPRPVRPGDTLRVEAEVLETGRSRSRPDRGWARLRVTTLNQRDEPVQVLVTRLIVPSRVPDSGTSC</sequence>
<dbReference type="RefSeq" id="WP_188898609.1">
    <property type="nucleotide sequence ID" value="NZ_BMKS01000002.1"/>
</dbReference>
<keyword evidence="3" id="KW-1185">Reference proteome</keyword>
<comment type="caution">
    <text evidence="2">The sequence shown here is derived from an EMBL/GenBank/DDBJ whole genome shotgun (WGS) entry which is preliminary data.</text>
</comment>
<dbReference type="CDD" id="cd03454">
    <property type="entry name" value="YdeM"/>
    <property type="match status" value="1"/>
</dbReference>
<protein>
    <submittedName>
        <fullName evidence="2">MaoC family dehydratase</fullName>
    </submittedName>
</protein>
<dbReference type="Pfam" id="PF01575">
    <property type="entry name" value="MaoC_dehydratas"/>
    <property type="match status" value="1"/>
</dbReference>
<dbReference type="PANTHER" id="PTHR43664">
    <property type="entry name" value="MONOAMINE OXIDASE-RELATED"/>
    <property type="match status" value="1"/>
</dbReference>
<dbReference type="Gene3D" id="3.10.129.10">
    <property type="entry name" value="Hotdog Thioesterase"/>
    <property type="match status" value="1"/>
</dbReference>
<dbReference type="InterPro" id="IPR029069">
    <property type="entry name" value="HotDog_dom_sf"/>
</dbReference>
<dbReference type="InterPro" id="IPR002539">
    <property type="entry name" value="MaoC-like_dom"/>
</dbReference>
<proteinExistence type="predicted"/>
<organism evidence="2 3">
    <name type="scientific">Caldovatus sediminis</name>
    <dbReference type="NCBI Taxonomy" id="2041189"/>
    <lineage>
        <taxon>Bacteria</taxon>
        <taxon>Pseudomonadati</taxon>
        <taxon>Pseudomonadota</taxon>
        <taxon>Alphaproteobacteria</taxon>
        <taxon>Acetobacterales</taxon>
        <taxon>Roseomonadaceae</taxon>
        <taxon>Caldovatus</taxon>
    </lineage>
</organism>
<name>A0A8J2Z973_9PROT</name>
<feature type="domain" description="MaoC-like" evidence="1">
    <location>
        <begin position="17"/>
        <end position="116"/>
    </location>
</feature>
<reference evidence="2 3" key="1">
    <citation type="journal article" date="2014" name="Int. J. Syst. Evol. Microbiol.">
        <title>Complete genome sequence of Corynebacterium casei LMG S-19264T (=DSM 44701T), isolated from a smear-ripened cheese.</title>
        <authorList>
            <consortium name="US DOE Joint Genome Institute (JGI-PGF)"/>
            <person name="Walter F."/>
            <person name="Albersmeier A."/>
            <person name="Kalinowski J."/>
            <person name="Ruckert C."/>
        </authorList>
    </citation>
    <scope>NUCLEOTIDE SEQUENCE [LARGE SCALE GENOMIC DNA]</scope>
    <source>
        <strain evidence="2 3">CGMCC 1.16330</strain>
    </source>
</reference>
<evidence type="ECO:0000313" key="3">
    <source>
        <dbReference type="Proteomes" id="UP000597507"/>
    </source>
</evidence>
<dbReference type="PANTHER" id="PTHR43664:SF1">
    <property type="entry name" value="BETA-METHYLMALYL-COA DEHYDRATASE"/>
    <property type="match status" value="1"/>
</dbReference>
<gene>
    <name evidence="2" type="ORF">GCM10010964_07450</name>
</gene>
<accession>A0A8J2Z973</accession>